<evidence type="ECO:0000256" key="1">
    <source>
        <dbReference type="SAM" id="MobiDB-lite"/>
    </source>
</evidence>
<dbReference type="AlphaFoldDB" id="A0A6U4TRH9"/>
<feature type="region of interest" description="Disordered" evidence="1">
    <location>
        <begin position="92"/>
        <end position="140"/>
    </location>
</feature>
<dbReference type="EMBL" id="HBFX01011458">
    <property type="protein sequence ID" value="CAD8952225.1"/>
    <property type="molecule type" value="Transcribed_RNA"/>
</dbReference>
<evidence type="ECO:0000313" key="3">
    <source>
        <dbReference type="EMBL" id="CAD8952225.1"/>
    </source>
</evidence>
<sequence length="289" mass="30700">MAGHVAIIGREENVPPPNFVPPKLAPYASPPPSHRTRGDATGKGAGWDDIELLRGVLRATREVEAMTVAPHPSVLHQKHKQLSALMRDAHGALSTAVSPQPAKPPRSQRIPPHPCLASVPAPDSSAGGPRPPTPDPPCAAGGCEEAEWGLAMLDACESIEERRRVAGGLSTMQYRGTAHYWSKVHGNVRRRCAEKALCAVRRLSLCPRGSREKVEALEMLAATVSLDASLVEGFMTNGLDASKMRFVVDPEVAKAESLCAALGAPLGALPVRVPQRKRGVRLGLDGAPH</sequence>
<gene>
    <name evidence="2" type="ORF">HAND00432_LOCUS6759</name>
    <name evidence="3" type="ORF">HAND00432_LOCUS6761</name>
</gene>
<feature type="region of interest" description="Disordered" evidence="1">
    <location>
        <begin position="1"/>
        <end position="46"/>
    </location>
</feature>
<name>A0A6U4TRH9_HEMAN</name>
<reference evidence="2" key="1">
    <citation type="submission" date="2021-01" db="EMBL/GenBank/DDBJ databases">
        <authorList>
            <person name="Corre E."/>
            <person name="Pelletier E."/>
            <person name="Niang G."/>
            <person name="Scheremetjew M."/>
            <person name="Finn R."/>
            <person name="Kale V."/>
            <person name="Holt S."/>
            <person name="Cochrane G."/>
            <person name="Meng A."/>
            <person name="Brown T."/>
            <person name="Cohen L."/>
        </authorList>
    </citation>
    <scope>NUCLEOTIDE SEQUENCE</scope>
    <source>
        <strain evidence="2">CCMP644</strain>
    </source>
</reference>
<accession>A0A6U4TRH9</accession>
<evidence type="ECO:0000313" key="2">
    <source>
        <dbReference type="EMBL" id="CAD8952223.1"/>
    </source>
</evidence>
<organism evidence="2">
    <name type="scientific">Hemiselmis andersenii</name>
    <name type="common">Cryptophyte alga</name>
    <dbReference type="NCBI Taxonomy" id="464988"/>
    <lineage>
        <taxon>Eukaryota</taxon>
        <taxon>Cryptophyceae</taxon>
        <taxon>Cryptomonadales</taxon>
        <taxon>Hemiselmidaceae</taxon>
        <taxon>Hemiselmis</taxon>
    </lineage>
</organism>
<proteinExistence type="predicted"/>
<protein>
    <submittedName>
        <fullName evidence="2">Uncharacterized protein</fullName>
    </submittedName>
</protein>
<dbReference type="EMBL" id="HBFX01011456">
    <property type="protein sequence ID" value="CAD8952223.1"/>
    <property type="molecule type" value="Transcribed_RNA"/>
</dbReference>
<feature type="compositionally biased region" description="Pro residues" evidence="1">
    <location>
        <begin position="14"/>
        <end position="33"/>
    </location>
</feature>